<comment type="caution">
    <text evidence="1">The sequence shown here is derived from an EMBL/GenBank/DDBJ whole genome shotgun (WGS) entry which is preliminary data.</text>
</comment>
<sequence length="529" mass="59112">MRDASPFFLQEEARLRGAKPRVKAIIYPFDLDYGLGPGLGVFEHTLFGGEPGKLVLEAGYFDYAAWTSPIRQTFSPNLNLVTPYWEDHAGYMRTGVYLRSADCEAELGFTAYVLLKPGETVNLRRFYQLKVEFTGSIWSGEPPGYISDLRLEGRLTIPESEIIDTGEVRVSLARDFSEHRVGDHTLVLDNRDGQWLPKSTNFPYLGLPWEEKHVDLYHGWELPDGSTEWLRVYRGVVESLEEMAHGWQARHRVKLESRDWIAHLLKRRLGTPTAAGERRPFMRGTYRVRGELVNTIPARVGETVKTGHGSATMRVLGSYQGRTDKSYLLEVESAGEVGEATFRWSINQGQSWRETEVVTAGPEDPVELEEGLAVYWESGPGTDFAAGNRFSFSAMAPVYIYQIFGAPFSGISSIYLNGEETREGVAADPVTGQVRVTGQSALVEARVVKDATTHPVDIIQDILAEVGLTEAIHPDSFALAKSLTPDYAIGVCFENVTAAQAIREIVRRTLYDLWVDFGEIRISAYLGDD</sequence>
<evidence type="ECO:0000313" key="1">
    <source>
        <dbReference type="EMBL" id="HGB15197.1"/>
    </source>
</evidence>
<reference evidence="1" key="1">
    <citation type="journal article" date="2020" name="mSystems">
        <title>Genome- and Community-Level Interaction Insights into Carbon Utilization and Element Cycling Functions of Hydrothermarchaeota in Hydrothermal Sediment.</title>
        <authorList>
            <person name="Zhou Z."/>
            <person name="Liu Y."/>
            <person name="Xu W."/>
            <person name="Pan J."/>
            <person name="Luo Z.H."/>
            <person name="Li M."/>
        </authorList>
    </citation>
    <scope>NUCLEOTIDE SEQUENCE [LARGE SCALE GENOMIC DNA]</scope>
    <source>
        <strain evidence="1">SpSt-776</strain>
    </source>
</reference>
<organism evidence="1">
    <name type="scientific">Desulfobacca acetoxidans</name>
    <dbReference type="NCBI Taxonomy" id="60893"/>
    <lineage>
        <taxon>Bacteria</taxon>
        <taxon>Pseudomonadati</taxon>
        <taxon>Thermodesulfobacteriota</taxon>
        <taxon>Desulfobaccia</taxon>
        <taxon>Desulfobaccales</taxon>
        <taxon>Desulfobaccaceae</taxon>
        <taxon>Desulfobacca</taxon>
    </lineage>
</organism>
<proteinExistence type="predicted"/>
<gene>
    <name evidence="1" type="ORF">ENV62_08195</name>
</gene>
<dbReference type="AlphaFoldDB" id="A0A7C3WTU4"/>
<protein>
    <submittedName>
        <fullName evidence="1">Uncharacterized protein</fullName>
    </submittedName>
</protein>
<accession>A0A7C3WTU4</accession>
<dbReference type="EMBL" id="DTHB01000050">
    <property type="protein sequence ID" value="HGB15197.1"/>
    <property type="molecule type" value="Genomic_DNA"/>
</dbReference>
<name>A0A7C3WTU4_9BACT</name>